<dbReference type="InterPro" id="IPR021762">
    <property type="entry name" value="DUF3325"/>
</dbReference>
<dbReference type="KEGG" id="png:PNIG_b0053"/>
<dbReference type="Pfam" id="PF11804">
    <property type="entry name" value="DUF3325"/>
    <property type="match status" value="1"/>
</dbReference>
<evidence type="ECO:0000313" key="2">
    <source>
        <dbReference type="EMBL" id="ASM55712.1"/>
    </source>
</evidence>
<dbReference type="AlphaFoldDB" id="A0AAC9XZ52"/>
<dbReference type="Proteomes" id="UP000198329">
    <property type="component" value="Chromosome II"/>
</dbReference>
<reference evidence="2 3" key="1">
    <citation type="submission" date="2015-03" db="EMBL/GenBank/DDBJ databases">
        <authorList>
            <person name="Xie B.-B."/>
            <person name="Rong J.-C."/>
            <person name="Qin Q.-L."/>
            <person name="Zhang Y.-Z."/>
        </authorList>
    </citation>
    <scope>NUCLEOTIDE SEQUENCE [LARGE SCALE GENOMIC DNA]</scope>
    <source>
        <strain evidence="2 3">KMM 661</strain>
    </source>
</reference>
<protein>
    <recommendedName>
        <fullName evidence="4">DUF3325 domain-containing protein</fullName>
    </recommendedName>
</protein>
<keyword evidence="1" id="KW-0472">Membrane</keyword>
<keyword evidence="1" id="KW-1133">Transmembrane helix</keyword>
<evidence type="ECO:0000313" key="3">
    <source>
        <dbReference type="Proteomes" id="UP000198329"/>
    </source>
</evidence>
<keyword evidence="1" id="KW-0812">Transmembrane</keyword>
<dbReference type="EMBL" id="CP011037">
    <property type="protein sequence ID" value="ASM55712.1"/>
    <property type="molecule type" value="Genomic_DNA"/>
</dbReference>
<keyword evidence="3" id="KW-1185">Reference proteome</keyword>
<feature type="transmembrane region" description="Helical" evidence="1">
    <location>
        <begin position="39"/>
        <end position="56"/>
    </location>
</feature>
<name>A0AAC9XZ52_9GAMM</name>
<sequence length="110" mass="12503">MELLQFSLCLLAFNAFALAKFNHFKDVFKKRPTNLQRKYLLVTAWISILLSLLLCVNDQSGYGALLFCGYMSLSTLIIMVFYNFITQLVKVFSVLNLVVTALTTLLLVLN</sequence>
<evidence type="ECO:0008006" key="4">
    <source>
        <dbReference type="Google" id="ProtNLM"/>
    </source>
</evidence>
<feature type="transmembrane region" description="Helical" evidence="1">
    <location>
        <begin position="63"/>
        <end position="85"/>
    </location>
</feature>
<evidence type="ECO:0000256" key="1">
    <source>
        <dbReference type="SAM" id="Phobius"/>
    </source>
</evidence>
<feature type="transmembrane region" description="Helical" evidence="1">
    <location>
        <begin position="91"/>
        <end position="109"/>
    </location>
</feature>
<organism evidence="2 3">
    <name type="scientific">Pseudoalteromonas nigrifaciens</name>
    <dbReference type="NCBI Taxonomy" id="28109"/>
    <lineage>
        <taxon>Bacteria</taxon>
        <taxon>Pseudomonadati</taxon>
        <taxon>Pseudomonadota</taxon>
        <taxon>Gammaproteobacteria</taxon>
        <taxon>Alteromonadales</taxon>
        <taxon>Pseudoalteromonadaceae</taxon>
        <taxon>Pseudoalteromonas</taxon>
    </lineage>
</organism>
<accession>A0AAC9XZ52</accession>
<proteinExistence type="predicted"/>
<gene>
    <name evidence="2" type="ORF">PNIG_b0053</name>
</gene>